<reference evidence="2 3" key="1">
    <citation type="submission" date="2018-08" db="EMBL/GenBank/DDBJ databases">
        <title>Aphanomyces genome sequencing and annotation.</title>
        <authorList>
            <person name="Minardi D."/>
            <person name="Oidtmann B."/>
            <person name="Van Der Giezen M."/>
            <person name="Studholme D.J."/>
        </authorList>
    </citation>
    <scope>NUCLEOTIDE SEQUENCE [LARGE SCALE GENOMIC DNA]</scope>
    <source>
        <strain evidence="2 3">Sv</strain>
    </source>
</reference>
<gene>
    <name evidence="2" type="ORF">DYB35_004698</name>
</gene>
<name>A0A3R7AAT4_APHAT</name>
<evidence type="ECO:0000313" key="2">
    <source>
        <dbReference type="EMBL" id="RHY90465.1"/>
    </source>
</evidence>
<comment type="caution">
    <text evidence="2">The sequence shown here is derived from an EMBL/GenBank/DDBJ whole genome shotgun (WGS) entry which is preliminary data.</text>
</comment>
<protein>
    <submittedName>
        <fullName evidence="2">Uncharacterized protein</fullName>
    </submittedName>
</protein>
<evidence type="ECO:0000256" key="1">
    <source>
        <dbReference type="SAM" id="MobiDB-lite"/>
    </source>
</evidence>
<dbReference type="Proteomes" id="UP000285712">
    <property type="component" value="Unassembled WGS sequence"/>
</dbReference>
<dbReference type="AlphaFoldDB" id="A0A3R7AAT4"/>
<organism evidence="2 3">
    <name type="scientific">Aphanomyces astaci</name>
    <name type="common">Crayfish plague agent</name>
    <dbReference type="NCBI Taxonomy" id="112090"/>
    <lineage>
        <taxon>Eukaryota</taxon>
        <taxon>Sar</taxon>
        <taxon>Stramenopiles</taxon>
        <taxon>Oomycota</taxon>
        <taxon>Saprolegniomycetes</taxon>
        <taxon>Saprolegniales</taxon>
        <taxon>Verrucalvaceae</taxon>
        <taxon>Aphanomyces</taxon>
    </lineage>
</organism>
<evidence type="ECO:0000313" key="3">
    <source>
        <dbReference type="Proteomes" id="UP000285712"/>
    </source>
</evidence>
<dbReference type="EMBL" id="QUTG01003731">
    <property type="protein sequence ID" value="RHY90465.1"/>
    <property type="molecule type" value="Genomic_DNA"/>
</dbReference>
<feature type="region of interest" description="Disordered" evidence="1">
    <location>
        <begin position="46"/>
        <end position="75"/>
    </location>
</feature>
<proteinExistence type="predicted"/>
<accession>A0A3R7AAT4</accession>
<sequence length="88" mass="9753">MLWLDRALAHRQLLQGRPLETRVDGNAGTPHGAAGGMSVFWCGPPARPSGRTLVPRPPSHARVSRQRPSHRGHDHDVWVLKDRGFGLH</sequence>